<dbReference type="EMBL" id="FOMJ01000004">
    <property type="protein sequence ID" value="SFD30511.1"/>
    <property type="molecule type" value="Genomic_DNA"/>
</dbReference>
<organism evidence="1 2">
    <name type="scientific">Thiohalospira halophila DSM 15071</name>
    <dbReference type="NCBI Taxonomy" id="1123397"/>
    <lineage>
        <taxon>Bacteria</taxon>
        <taxon>Pseudomonadati</taxon>
        <taxon>Pseudomonadota</taxon>
        <taxon>Gammaproteobacteria</taxon>
        <taxon>Thiohalospirales</taxon>
        <taxon>Thiohalospiraceae</taxon>
        <taxon>Thiohalospira</taxon>
    </lineage>
</organism>
<dbReference type="STRING" id="1123397.SAMN05660831_01364"/>
<reference evidence="1 2" key="1">
    <citation type="submission" date="2016-10" db="EMBL/GenBank/DDBJ databases">
        <authorList>
            <person name="de Groot N.N."/>
        </authorList>
    </citation>
    <scope>NUCLEOTIDE SEQUENCE [LARGE SCALE GENOMIC DNA]</scope>
    <source>
        <strain evidence="1 2">HL3</strain>
    </source>
</reference>
<name>A0A1I1R830_9GAMM</name>
<gene>
    <name evidence="1" type="ORF">SAMN05660831_01364</name>
</gene>
<accession>A0A1I1R830</accession>
<dbReference type="AlphaFoldDB" id="A0A1I1R830"/>
<keyword evidence="2" id="KW-1185">Reference proteome</keyword>
<evidence type="ECO:0000313" key="1">
    <source>
        <dbReference type="EMBL" id="SFD30511.1"/>
    </source>
</evidence>
<protein>
    <submittedName>
        <fullName evidence="1">Uncharacterized protein</fullName>
    </submittedName>
</protein>
<sequence>MSHEQSKNNIKTEKEFKFALDQQAKKSASQLSEQSLRKAVKDDAQLFNKNKMPKS</sequence>
<proteinExistence type="predicted"/>
<dbReference type="Proteomes" id="UP000198611">
    <property type="component" value="Unassembled WGS sequence"/>
</dbReference>
<dbReference type="RefSeq" id="WP_159433035.1">
    <property type="nucleotide sequence ID" value="NZ_FOMJ01000004.1"/>
</dbReference>
<evidence type="ECO:0000313" key="2">
    <source>
        <dbReference type="Proteomes" id="UP000198611"/>
    </source>
</evidence>